<gene>
    <name evidence="1" type="ORF">AGERDE_LOCUS5305</name>
</gene>
<name>A0A9N9FAN9_9GLOM</name>
<accession>A0A9N9FAN9</accession>
<proteinExistence type="predicted"/>
<sequence>MNQENKNKFTFPPESEIKKVLQRGSKPNFRRVNIGLTANATPVERTKYNLCKTILRYKHDQNLRTEDLAQQLGLSLVKTDEKKLLPKPTNLYLGTCQVTINRQQFTKLEISPYYQKHNQEYIDALERKGIKLTPSELAESLITNELIEKVLVPQLDGEEVEPDGDQYYQYTYYHFEPVSRENGKAYRLV</sequence>
<dbReference type="Proteomes" id="UP000789831">
    <property type="component" value="Unassembled WGS sequence"/>
</dbReference>
<evidence type="ECO:0000313" key="1">
    <source>
        <dbReference type="EMBL" id="CAG8522389.1"/>
    </source>
</evidence>
<reference evidence="1" key="1">
    <citation type="submission" date="2021-06" db="EMBL/GenBank/DDBJ databases">
        <authorList>
            <person name="Kallberg Y."/>
            <person name="Tangrot J."/>
            <person name="Rosling A."/>
        </authorList>
    </citation>
    <scope>NUCLEOTIDE SEQUENCE</scope>
    <source>
        <strain evidence="1">MT106</strain>
    </source>
</reference>
<dbReference type="AlphaFoldDB" id="A0A9N9FAN9"/>
<dbReference type="EMBL" id="CAJVPL010000698">
    <property type="protein sequence ID" value="CAG8522389.1"/>
    <property type="molecule type" value="Genomic_DNA"/>
</dbReference>
<keyword evidence="2" id="KW-1185">Reference proteome</keyword>
<dbReference type="OrthoDB" id="2437158at2759"/>
<evidence type="ECO:0000313" key="2">
    <source>
        <dbReference type="Proteomes" id="UP000789831"/>
    </source>
</evidence>
<organism evidence="1 2">
    <name type="scientific">Ambispora gerdemannii</name>
    <dbReference type="NCBI Taxonomy" id="144530"/>
    <lineage>
        <taxon>Eukaryota</taxon>
        <taxon>Fungi</taxon>
        <taxon>Fungi incertae sedis</taxon>
        <taxon>Mucoromycota</taxon>
        <taxon>Glomeromycotina</taxon>
        <taxon>Glomeromycetes</taxon>
        <taxon>Archaeosporales</taxon>
        <taxon>Ambisporaceae</taxon>
        <taxon>Ambispora</taxon>
    </lineage>
</organism>
<protein>
    <submittedName>
        <fullName evidence="1">12435_t:CDS:1</fullName>
    </submittedName>
</protein>
<comment type="caution">
    <text evidence="1">The sequence shown here is derived from an EMBL/GenBank/DDBJ whole genome shotgun (WGS) entry which is preliminary data.</text>
</comment>